<gene>
    <name evidence="2" type="ORF">BD311DRAFT_864166</name>
</gene>
<dbReference type="AlphaFoldDB" id="A0A4Q9MSZ5"/>
<evidence type="ECO:0000256" key="1">
    <source>
        <dbReference type="SAM" id="MobiDB-lite"/>
    </source>
</evidence>
<name>A0A4Q9MSZ5_9APHY</name>
<protein>
    <submittedName>
        <fullName evidence="2">Uncharacterized protein</fullName>
    </submittedName>
</protein>
<feature type="compositionally biased region" description="Acidic residues" evidence="1">
    <location>
        <begin position="109"/>
        <end position="133"/>
    </location>
</feature>
<dbReference type="Proteomes" id="UP000292957">
    <property type="component" value="Unassembled WGS sequence"/>
</dbReference>
<feature type="region of interest" description="Disordered" evidence="1">
    <location>
        <begin position="102"/>
        <end position="135"/>
    </location>
</feature>
<accession>A0A4Q9MSZ5</accession>
<evidence type="ECO:0000313" key="2">
    <source>
        <dbReference type="EMBL" id="TBU30427.1"/>
    </source>
</evidence>
<dbReference type="EMBL" id="ML143406">
    <property type="protein sequence ID" value="TBU30427.1"/>
    <property type="molecule type" value="Genomic_DNA"/>
</dbReference>
<sequence>MPSTNKRAPKVVVRPLARGSRSAGKVVLGRLDSLNVYGPVEGTTKYWEVPNPTPWKQASRSFPRFRRGEVCTRRNAGRDDGRTWMTSRYVCGSGLDEGCGRDYGWEQGHEEDDLDGLEDEAQPGHAEEEEEEERTYGRVEIAIMDIAKPMKPRGPARDYEVVNSVGRVIVLEDDHEWECEDDRWEAIEKIEPERTSYASVLQRGAA</sequence>
<proteinExistence type="predicted"/>
<reference evidence="2" key="1">
    <citation type="submission" date="2019-01" db="EMBL/GenBank/DDBJ databases">
        <title>Draft genome sequences of three monokaryotic isolates of the white-rot basidiomycete fungus Dichomitus squalens.</title>
        <authorList>
            <consortium name="DOE Joint Genome Institute"/>
            <person name="Lopez S.C."/>
            <person name="Andreopoulos B."/>
            <person name="Pangilinan J."/>
            <person name="Lipzen A."/>
            <person name="Riley R."/>
            <person name="Ahrendt S."/>
            <person name="Ng V."/>
            <person name="Barry K."/>
            <person name="Daum C."/>
            <person name="Grigoriev I.V."/>
            <person name="Hilden K.S."/>
            <person name="Makela M.R."/>
            <person name="de Vries R.P."/>
        </authorList>
    </citation>
    <scope>NUCLEOTIDE SEQUENCE [LARGE SCALE GENOMIC DNA]</scope>
    <source>
        <strain evidence="2">OM18370.1</strain>
    </source>
</reference>
<dbReference type="OrthoDB" id="2739946at2759"/>
<organism evidence="2">
    <name type="scientific">Dichomitus squalens</name>
    <dbReference type="NCBI Taxonomy" id="114155"/>
    <lineage>
        <taxon>Eukaryota</taxon>
        <taxon>Fungi</taxon>
        <taxon>Dikarya</taxon>
        <taxon>Basidiomycota</taxon>
        <taxon>Agaricomycotina</taxon>
        <taxon>Agaricomycetes</taxon>
        <taxon>Polyporales</taxon>
        <taxon>Polyporaceae</taxon>
        <taxon>Dichomitus</taxon>
    </lineage>
</organism>